<dbReference type="EMBL" id="AYJU01000015">
    <property type="protein sequence ID" value="EST55089.1"/>
    <property type="molecule type" value="Genomic_DNA"/>
</dbReference>
<organism evidence="3 4">
    <name type="scientific">Brevibacillus panacihumi W25</name>
    <dbReference type="NCBI Taxonomy" id="1408254"/>
    <lineage>
        <taxon>Bacteria</taxon>
        <taxon>Bacillati</taxon>
        <taxon>Bacillota</taxon>
        <taxon>Bacilli</taxon>
        <taxon>Bacillales</taxon>
        <taxon>Paenibacillaceae</taxon>
        <taxon>Brevibacillus</taxon>
    </lineage>
</organism>
<dbReference type="Proteomes" id="UP000017973">
    <property type="component" value="Unassembled WGS sequence"/>
</dbReference>
<accession>V6M999</accession>
<keyword evidence="2" id="KW-0812">Transmembrane</keyword>
<evidence type="ECO:0000313" key="3">
    <source>
        <dbReference type="EMBL" id="EST55089.1"/>
    </source>
</evidence>
<dbReference type="AlphaFoldDB" id="V6M999"/>
<sequence>MWERLLKTTLRKQAERMESSVDSWERLHDQIKERARGRRQIMRKPAFVVGIIFSMLLVGAGGVYGTQTYIFFKEPRNEREEKISQEIDQMLIEQRKRIDSTIEEAFGLDLEEYERKDVTEMWIKKEPRPLLTLVNSIMDKQQNGDMKPSVYISKLDDTKGYILENKVESYVLYIIELNKEGDWNITKTEQLQKN</sequence>
<dbReference type="HOGENOM" id="CLU_1400146_0_0_9"/>
<evidence type="ECO:0000313" key="4">
    <source>
        <dbReference type="Proteomes" id="UP000017973"/>
    </source>
</evidence>
<dbReference type="RefSeq" id="WP_023556063.1">
    <property type="nucleotide sequence ID" value="NZ_KI629782.1"/>
</dbReference>
<protein>
    <submittedName>
        <fullName evidence="3">Uncharacterized protein</fullName>
    </submittedName>
</protein>
<reference evidence="3 4" key="1">
    <citation type="journal article" date="2014" name="Genome Announc.">
        <title>Draft Genome Sequence of Brevibacillus panacihumi Strain W25, a Halotolerant Hydrocarbon-Degrading Bacterium.</title>
        <authorList>
            <person name="Wang X."/>
            <person name="Jin D."/>
            <person name="Zhou L."/>
            <person name="Wu L."/>
            <person name="An W."/>
            <person name="Chen Y."/>
            <person name="Zhao L."/>
        </authorList>
    </citation>
    <scope>NUCLEOTIDE SEQUENCE [LARGE SCALE GENOMIC DNA]</scope>
    <source>
        <strain evidence="3 4">W25</strain>
    </source>
</reference>
<gene>
    <name evidence="3" type="ORF">T458_10500</name>
</gene>
<keyword evidence="2" id="KW-1133">Transmembrane helix</keyword>
<feature type="coiled-coil region" evidence="1">
    <location>
        <begin position="7"/>
        <end position="34"/>
    </location>
</feature>
<dbReference type="OrthoDB" id="1937736at2"/>
<evidence type="ECO:0000256" key="1">
    <source>
        <dbReference type="SAM" id="Coils"/>
    </source>
</evidence>
<proteinExistence type="predicted"/>
<keyword evidence="4" id="KW-1185">Reference proteome</keyword>
<feature type="transmembrane region" description="Helical" evidence="2">
    <location>
        <begin position="46"/>
        <end position="65"/>
    </location>
</feature>
<name>V6M999_9BACL</name>
<keyword evidence="1" id="KW-0175">Coiled coil</keyword>
<dbReference type="STRING" id="1408254.T458_10500"/>
<dbReference type="PATRIC" id="fig|1408254.3.peg.2080"/>
<comment type="caution">
    <text evidence="3">The sequence shown here is derived from an EMBL/GenBank/DDBJ whole genome shotgun (WGS) entry which is preliminary data.</text>
</comment>
<keyword evidence="2" id="KW-0472">Membrane</keyword>
<evidence type="ECO:0000256" key="2">
    <source>
        <dbReference type="SAM" id="Phobius"/>
    </source>
</evidence>